<keyword evidence="1" id="KW-0472">Membrane</keyword>
<evidence type="ECO:0000313" key="3">
    <source>
        <dbReference type="Proteomes" id="UP001163046"/>
    </source>
</evidence>
<proteinExistence type="predicted"/>
<protein>
    <submittedName>
        <fullName evidence="2">Uncharacterized protein</fullName>
    </submittedName>
</protein>
<keyword evidence="3" id="KW-1185">Reference proteome</keyword>
<feature type="transmembrane region" description="Helical" evidence="1">
    <location>
        <begin position="185"/>
        <end position="205"/>
    </location>
</feature>
<keyword evidence="1" id="KW-1133">Transmembrane helix</keyword>
<comment type="caution">
    <text evidence="2">The sequence shown here is derived from an EMBL/GenBank/DDBJ whole genome shotgun (WGS) entry which is preliminary data.</text>
</comment>
<feature type="transmembrane region" description="Helical" evidence="1">
    <location>
        <begin position="89"/>
        <end position="109"/>
    </location>
</feature>
<evidence type="ECO:0000256" key="1">
    <source>
        <dbReference type="SAM" id="Phobius"/>
    </source>
</evidence>
<dbReference type="OrthoDB" id="5586934at2759"/>
<feature type="transmembrane region" description="Helical" evidence="1">
    <location>
        <begin position="154"/>
        <end position="173"/>
    </location>
</feature>
<sequence length="343" mass="39046">MLPQITPPLSATLVTQRSYPSRAHSEISSKMVNCYRVIKAVCIVLNMIMYTLLLVMNYASNNSSGILFGNKSIGQVVRKYSIEFDPAPWAFHIWKLVNAWTIVWILYTLSHIFRKRVPDVLSPLFFVFFTLATVSNMAYTQFMSWDIIKVTTGFNFALVVFLYASLASSYAGLYKQRYFIRQFDFWVIHLLVNNGIAVYATWVTVAGLRSLAVAMTYIHGIKQELAVTITLGILALSIVVWFILENTIFKEDLLYTLTIYPVLIWVMVASVILNFNPVSRLNASIMEAILAISCTFFMGRILLVVWRIIEKRRETRAVADIAMSENPSKVGGNPRAKIYRKDG</sequence>
<evidence type="ECO:0000313" key="2">
    <source>
        <dbReference type="EMBL" id="KAJ7372417.1"/>
    </source>
</evidence>
<feature type="transmembrane region" description="Helical" evidence="1">
    <location>
        <begin position="225"/>
        <end position="244"/>
    </location>
</feature>
<dbReference type="PANTHER" id="PTHR33802:SF1">
    <property type="entry name" value="XK-RELATED PROTEIN"/>
    <property type="match status" value="1"/>
</dbReference>
<feature type="transmembrane region" description="Helical" evidence="1">
    <location>
        <begin position="285"/>
        <end position="306"/>
    </location>
</feature>
<name>A0A9X0CQL0_9CNID</name>
<dbReference type="EMBL" id="MU826836">
    <property type="protein sequence ID" value="KAJ7372417.1"/>
    <property type="molecule type" value="Genomic_DNA"/>
</dbReference>
<accession>A0A9X0CQL0</accession>
<dbReference type="PANTHER" id="PTHR33802">
    <property type="entry name" value="SI:CH211-161H7.5-RELATED"/>
    <property type="match status" value="1"/>
</dbReference>
<feature type="transmembrane region" description="Helical" evidence="1">
    <location>
        <begin position="121"/>
        <end position="142"/>
    </location>
</feature>
<reference evidence="2" key="1">
    <citation type="submission" date="2023-01" db="EMBL/GenBank/DDBJ databases">
        <title>Genome assembly of the deep-sea coral Lophelia pertusa.</title>
        <authorList>
            <person name="Herrera S."/>
            <person name="Cordes E."/>
        </authorList>
    </citation>
    <scope>NUCLEOTIDE SEQUENCE</scope>
    <source>
        <strain evidence="2">USNM1676648</strain>
        <tissue evidence="2">Polyp</tissue>
    </source>
</reference>
<dbReference type="Proteomes" id="UP001163046">
    <property type="component" value="Unassembled WGS sequence"/>
</dbReference>
<dbReference type="AlphaFoldDB" id="A0A9X0CQL0"/>
<feature type="transmembrane region" description="Helical" evidence="1">
    <location>
        <begin position="37"/>
        <end position="59"/>
    </location>
</feature>
<feature type="transmembrane region" description="Helical" evidence="1">
    <location>
        <begin position="253"/>
        <end position="273"/>
    </location>
</feature>
<gene>
    <name evidence="2" type="ORF">OS493_018920</name>
</gene>
<keyword evidence="1" id="KW-0812">Transmembrane</keyword>
<organism evidence="2 3">
    <name type="scientific">Desmophyllum pertusum</name>
    <dbReference type="NCBI Taxonomy" id="174260"/>
    <lineage>
        <taxon>Eukaryota</taxon>
        <taxon>Metazoa</taxon>
        <taxon>Cnidaria</taxon>
        <taxon>Anthozoa</taxon>
        <taxon>Hexacorallia</taxon>
        <taxon>Scleractinia</taxon>
        <taxon>Caryophylliina</taxon>
        <taxon>Caryophylliidae</taxon>
        <taxon>Desmophyllum</taxon>
    </lineage>
</organism>